<keyword evidence="8" id="KW-0969">Cilium</keyword>
<evidence type="ECO:0000256" key="4">
    <source>
        <dbReference type="RuleBase" id="RU362116"/>
    </source>
</evidence>
<dbReference type="Proteomes" id="UP001597308">
    <property type="component" value="Unassembled WGS sequence"/>
</dbReference>
<dbReference type="InterPro" id="IPR053967">
    <property type="entry name" value="LlgE_F_G-like_D1"/>
</dbReference>
<dbReference type="InterPro" id="IPR020013">
    <property type="entry name" value="Flagellar_FlgE/F/G"/>
</dbReference>
<protein>
    <recommendedName>
        <fullName evidence="4">Flagellar basal-body rod protein FlgF</fullName>
    </recommendedName>
</protein>
<dbReference type="InterPro" id="IPR019776">
    <property type="entry name" value="Flagellar_basal_body_rod_CS"/>
</dbReference>
<comment type="subcellular location">
    <subcellularLocation>
        <location evidence="1 4">Bacterial flagellum basal body</location>
    </subcellularLocation>
</comment>
<organism evidence="8 9">
    <name type="scientific">Methylopila henanensis</name>
    <dbReference type="NCBI Taxonomy" id="873516"/>
    <lineage>
        <taxon>Bacteria</taxon>
        <taxon>Pseudomonadati</taxon>
        <taxon>Pseudomonadota</taxon>
        <taxon>Alphaproteobacteria</taxon>
        <taxon>Hyphomicrobiales</taxon>
        <taxon>Methylopilaceae</taxon>
        <taxon>Methylopila</taxon>
    </lineage>
</organism>
<dbReference type="SUPFAM" id="SSF117143">
    <property type="entry name" value="Flagellar hook protein flgE"/>
    <property type="match status" value="1"/>
</dbReference>
<dbReference type="InterPro" id="IPR037925">
    <property type="entry name" value="FlgE/F/G-like"/>
</dbReference>
<name>A0ABW4K8P5_9HYPH</name>
<gene>
    <name evidence="8" type="primary">flgF</name>
    <name evidence="8" type="ORF">ACFSCV_12325</name>
</gene>
<dbReference type="InterPro" id="IPR001444">
    <property type="entry name" value="Flag_bb_rod_N"/>
</dbReference>
<comment type="similarity">
    <text evidence="2 4">Belongs to the flagella basal body rod proteins family.</text>
</comment>
<reference evidence="9" key="1">
    <citation type="journal article" date="2019" name="Int. J. Syst. Evol. Microbiol.">
        <title>The Global Catalogue of Microorganisms (GCM) 10K type strain sequencing project: providing services to taxonomists for standard genome sequencing and annotation.</title>
        <authorList>
            <consortium name="The Broad Institute Genomics Platform"/>
            <consortium name="The Broad Institute Genome Sequencing Center for Infectious Disease"/>
            <person name="Wu L."/>
            <person name="Ma J."/>
        </authorList>
    </citation>
    <scope>NUCLEOTIDE SEQUENCE [LARGE SCALE GENOMIC DNA]</scope>
    <source>
        <strain evidence="9">KCTC 23707</strain>
    </source>
</reference>
<evidence type="ECO:0000313" key="9">
    <source>
        <dbReference type="Proteomes" id="UP001597308"/>
    </source>
</evidence>
<comment type="caution">
    <text evidence="8">The sequence shown here is derived from an EMBL/GenBank/DDBJ whole genome shotgun (WGS) entry which is preliminary data.</text>
</comment>
<proteinExistence type="inferred from homology"/>
<keyword evidence="8" id="KW-0966">Cell projection</keyword>
<evidence type="ECO:0000259" key="7">
    <source>
        <dbReference type="Pfam" id="PF22692"/>
    </source>
</evidence>
<keyword evidence="9" id="KW-1185">Reference proteome</keyword>
<dbReference type="RefSeq" id="WP_378799878.1">
    <property type="nucleotide sequence ID" value="NZ_JBHUER010000008.1"/>
</dbReference>
<feature type="domain" description="Flagellar basal-body/hook protein C-terminal" evidence="6">
    <location>
        <begin position="197"/>
        <end position="239"/>
    </location>
</feature>
<comment type="subunit">
    <text evidence="4">The basal body constitutes a major portion of the flagellar organelle and consists of five rings (E,L,P,S, and M) mounted on a central rod. The rod consists of about 26 subunits of FlgG in the distal portion, and FlgB, FlgC and FlgF are thought to build up the proximal portion of the rod with about 6 subunits each.</text>
</comment>
<dbReference type="PROSITE" id="PS00588">
    <property type="entry name" value="FLAGELLA_BB_ROD"/>
    <property type="match status" value="1"/>
</dbReference>
<evidence type="ECO:0000256" key="3">
    <source>
        <dbReference type="ARBA" id="ARBA00023143"/>
    </source>
</evidence>
<evidence type="ECO:0000313" key="8">
    <source>
        <dbReference type="EMBL" id="MFD1703788.1"/>
    </source>
</evidence>
<dbReference type="NCBIfam" id="TIGR02490">
    <property type="entry name" value="flgF"/>
    <property type="match status" value="1"/>
</dbReference>
<dbReference type="Pfam" id="PF06429">
    <property type="entry name" value="Flg_bbr_C"/>
    <property type="match status" value="1"/>
</dbReference>
<dbReference type="PANTHER" id="PTHR30435">
    <property type="entry name" value="FLAGELLAR PROTEIN"/>
    <property type="match status" value="1"/>
</dbReference>
<dbReference type="Pfam" id="PF00460">
    <property type="entry name" value="Flg_bb_rod"/>
    <property type="match status" value="1"/>
</dbReference>
<sequence>MENASLVGLSRQVALRRELDVIANNVANMNTAGFKAEEMVFNEFVSPKARADTFPRPDRRLSFVEDRATWHDFAAGVVQTTGGDTDVAIDGEGFFVVETPGGERYTRNGAFQINAAGELVTSEGRRVLSTAGPIQFAPTESGLTIGKDGTIATSEGVRGRLRVVQFENLQSLRKDGTSLFASDAQPTDATVATRVVQGSIEKSNVKPIAEMSRLIEVSRSYTSIASLLEKQDEIRRSAIERLADVPA</sequence>
<accession>A0ABW4K8P5</accession>
<evidence type="ECO:0000256" key="2">
    <source>
        <dbReference type="ARBA" id="ARBA00009677"/>
    </source>
</evidence>
<dbReference type="NCBIfam" id="TIGR03506">
    <property type="entry name" value="FlgEFG_subfam"/>
    <property type="match status" value="1"/>
</dbReference>
<evidence type="ECO:0000259" key="5">
    <source>
        <dbReference type="Pfam" id="PF00460"/>
    </source>
</evidence>
<dbReference type="InterPro" id="IPR012836">
    <property type="entry name" value="FlgF"/>
</dbReference>
<dbReference type="PANTHER" id="PTHR30435:SF19">
    <property type="entry name" value="FLAGELLAR BASAL-BODY ROD PROTEIN FLGG"/>
    <property type="match status" value="1"/>
</dbReference>
<feature type="domain" description="Flagellar hook protein FlgE/F/G-like D1" evidence="7">
    <location>
        <begin position="88"/>
        <end position="152"/>
    </location>
</feature>
<keyword evidence="8" id="KW-0282">Flagellum</keyword>
<dbReference type="EMBL" id="JBHUER010000008">
    <property type="protein sequence ID" value="MFD1703788.1"/>
    <property type="molecule type" value="Genomic_DNA"/>
</dbReference>
<keyword evidence="3 4" id="KW-0975">Bacterial flagellum</keyword>
<evidence type="ECO:0000259" key="6">
    <source>
        <dbReference type="Pfam" id="PF06429"/>
    </source>
</evidence>
<dbReference type="NCBIfam" id="NF009331">
    <property type="entry name" value="PRK12689.1"/>
    <property type="match status" value="1"/>
</dbReference>
<evidence type="ECO:0000256" key="1">
    <source>
        <dbReference type="ARBA" id="ARBA00004117"/>
    </source>
</evidence>
<dbReference type="InterPro" id="IPR010930">
    <property type="entry name" value="Flg_bb/hook_C_dom"/>
</dbReference>
<feature type="domain" description="Flagellar basal body rod protein N-terminal" evidence="5">
    <location>
        <begin position="7"/>
        <end position="35"/>
    </location>
</feature>
<dbReference type="Pfam" id="PF22692">
    <property type="entry name" value="LlgE_F_G_D1"/>
    <property type="match status" value="1"/>
</dbReference>